<accession>A0A4Q4KM99</accession>
<comment type="caution">
    <text evidence="1">The sequence shown here is derived from an EMBL/GenBank/DDBJ whole genome shotgun (WGS) entry which is preliminary data.</text>
</comment>
<proteinExistence type="predicted"/>
<dbReference type="PROSITE" id="PS51257">
    <property type="entry name" value="PROKAR_LIPOPROTEIN"/>
    <property type="match status" value="1"/>
</dbReference>
<dbReference type="OrthoDB" id="1466828at2"/>
<dbReference type="EMBL" id="SETE01000003">
    <property type="protein sequence ID" value="RYM33877.1"/>
    <property type="molecule type" value="Genomic_DNA"/>
</dbReference>
<evidence type="ECO:0000313" key="1">
    <source>
        <dbReference type="EMBL" id="RYM33877.1"/>
    </source>
</evidence>
<sequence length="276" mass="31093">MKIKSITLLILVTSLMTFSCKKQGCMDEYALNYDVSAKKEDNKFCLYKTPEISEYLPNYGANTATLVAIDRGTKYEYNKYGPELSSWMFSLYAGFSLNGEKLVSAGNVSASVYSQEPVTPYNKYFMPLNKNLNNYYQKSHTNQVFLPPSYFPNPIEWKGTGDDWPLFNTTNSSGFSGKSNVISDDPSTSTAYTFEVKPMSSADSLVLEIIGQRKHITKVIPSNLSSYVFSQQEIESVGRGNSVLRVVSVRYEKQSVGGKTYFMLNQKRTSKEVFIN</sequence>
<gene>
    <name evidence="1" type="ORF">ERX46_07900</name>
</gene>
<reference evidence="1 2" key="1">
    <citation type="submission" date="2019-02" db="EMBL/GenBank/DDBJ databases">
        <title>Genome sequence of the sea-ice species Brumimicrobium glaciale.</title>
        <authorList>
            <person name="Bowman J.P."/>
        </authorList>
    </citation>
    <scope>NUCLEOTIDE SEQUENCE [LARGE SCALE GENOMIC DNA]</scope>
    <source>
        <strain evidence="1 2">IC156</strain>
    </source>
</reference>
<dbReference type="RefSeq" id="WP_130093318.1">
    <property type="nucleotide sequence ID" value="NZ_SETE01000003.1"/>
</dbReference>
<dbReference type="AlphaFoldDB" id="A0A4Q4KM99"/>
<dbReference type="Proteomes" id="UP000293952">
    <property type="component" value="Unassembled WGS sequence"/>
</dbReference>
<evidence type="ECO:0000313" key="2">
    <source>
        <dbReference type="Proteomes" id="UP000293952"/>
    </source>
</evidence>
<name>A0A4Q4KM99_9FLAO</name>
<organism evidence="1 2">
    <name type="scientific">Brumimicrobium glaciale</name>
    <dbReference type="NCBI Taxonomy" id="200475"/>
    <lineage>
        <taxon>Bacteria</taxon>
        <taxon>Pseudomonadati</taxon>
        <taxon>Bacteroidota</taxon>
        <taxon>Flavobacteriia</taxon>
        <taxon>Flavobacteriales</taxon>
        <taxon>Crocinitomicaceae</taxon>
        <taxon>Brumimicrobium</taxon>
    </lineage>
</organism>
<protein>
    <submittedName>
        <fullName evidence="1">Uncharacterized protein</fullName>
    </submittedName>
</protein>
<keyword evidence="2" id="KW-1185">Reference proteome</keyword>